<dbReference type="Pfam" id="PF19922">
    <property type="entry name" value="bpX6"/>
    <property type="match status" value="1"/>
</dbReference>
<accession>A0ABR6ZEN6</accession>
<dbReference type="InterPro" id="IPR045547">
    <property type="entry name" value="bpX6"/>
</dbReference>
<name>A0ABR6ZEN6_9BURK</name>
<sequence>MKPAVRRPLFDGTRELRGIWFDPDLIGEDRARSRILQHWQPGSRLYKVFKGYFLEFPQKRYLHCAGLDGLAIAEVNGILTSAPLHADEFAAISSNSFCLVAGAQIQTTTLTLTDRIDPSAWLDLSAISVRTPLAFPKAGQQSTIEEPAPGKDIRDILGDAIPPASDKQKAFLDETAELIEGGKLPEDAYQKNPLSQRVGSVALSALGLMASWLSNLVDFRRKGKDQAWGASAKSEELSPLAQKLADFAEKIASMSSISKLLGKRQAKFLSEMMDMFERGDLNEALRHAIPLDSLQKKNTRQAFGIPRRRDNLSISNGSGMSSSINFGDSVQEHLRQLYRRTFERLDREGKIDEAVFVLAELLKSGTEAVTYLESKDRIKQAAELADTLELAAEIRVRLWWLAGDFERAASIARLFNSFAEAVHLLDKKHAKEGRELRKHWAQAVAARGDLADAAEILWPLEEEREQALSWLSQAERAGGILGVRALTRKLSLQVSDLKQSEASIRHILDMPGESGAQLRARLALELMTLKERSPASTRLAAEVLRHVLAERSAGLNQLQKQDITRLTEFADAAVLRADLPALNLPVDTATIAFIARRDPLEMLFEERGLMRIHDACRLPDGHYLLALGESGVSIVNQVGKQLAHYPIPAHHLVLSDNGQRALVLAKRDSSMRISRIDLQSRSVADWLNMPLTFWSRRYDGLHWNVVMNNRLLAIDTSVDKLYVVWQIADLPGEIFAYAENNHAQTLLIGTDDGFEQWRYLLPSRRLNQRDSWVLPDSDVWRILPVDNADEPAKIYLKSNGDSNAILLAKSSLVAGFEVNTGVSQQAPEVHLEDGMIFVASTNDGITLWEVKNLALGKTLLKLALPSADHPGVHVQRDFIMLFDRAGRLVEINRSNGLVRAMTVN</sequence>
<feature type="domain" description="MoxR-vWA-beta-propeller ternary system" evidence="1">
    <location>
        <begin position="5"/>
        <end position="173"/>
    </location>
</feature>
<keyword evidence="3" id="KW-1185">Reference proteome</keyword>
<evidence type="ECO:0000313" key="3">
    <source>
        <dbReference type="Proteomes" id="UP000646911"/>
    </source>
</evidence>
<dbReference type="SUPFAM" id="SSF50969">
    <property type="entry name" value="YVTN repeat-like/Quinoprotein amine dehydrogenase"/>
    <property type="match status" value="1"/>
</dbReference>
<dbReference type="Proteomes" id="UP000646911">
    <property type="component" value="Unassembled WGS sequence"/>
</dbReference>
<gene>
    <name evidence="2" type="ORF">H8L47_21810</name>
</gene>
<organism evidence="2 3">
    <name type="scientific">Undibacterium umbellatum</name>
    <dbReference type="NCBI Taxonomy" id="2762300"/>
    <lineage>
        <taxon>Bacteria</taxon>
        <taxon>Pseudomonadati</taxon>
        <taxon>Pseudomonadota</taxon>
        <taxon>Betaproteobacteria</taxon>
        <taxon>Burkholderiales</taxon>
        <taxon>Oxalobacteraceae</taxon>
        <taxon>Undibacterium</taxon>
    </lineage>
</organism>
<reference evidence="2 3" key="1">
    <citation type="submission" date="2020-08" db="EMBL/GenBank/DDBJ databases">
        <title>Novel species isolated from subtropical streams in China.</title>
        <authorList>
            <person name="Lu H."/>
        </authorList>
    </citation>
    <scope>NUCLEOTIDE SEQUENCE [LARGE SCALE GENOMIC DNA]</scope>
    <source>
        <strain evidence="2 3">NL8W</strain>
    </source>
</reference>
<dbReference type="EMBL" id="JACOFX010000015">
    <property type="protein sequence ID" value="MBC3910204.1"/>
    <property type="molecule type" value="Genomic_DNA"/>
</dbReference>
<proteinExistence type="predicted"/>
<evidence type="ECO:0000259" key="1">
    <source>
        <dbReference type="Pfam" id="PF19922"/>
    </source>
</evidence>
<dbReference type="InterPro" id="IPR011044">
    <property type="entry name" value="Quino_amine_DH_bsu"/>
</dbReference>
<protein>
    <recommendedName>
        <fullName evidence="1">MoxR-vWA-beta-propeller ternary system domain-containing protein</fullName>
    </recommendedName>
</protein>
<evidence type="ECO:0000313" key="2">
    <source>
        <dbReference type="EMBL" id="MBC3910204.1"/>
    </source>
</evidence>
<comment type="caution">
    <text evidence="2">The sequence shown here is derived from an EMBL/GenBank/DDBJ whole genome shotgun (WGS) entry which is preliminary data.</text>
</comment>
<dbReference type="RefSeq" id="WP_186955716.1">
    <property type="nucleotide sequence ID" value="NZ_JACOFX010000015.1"/>
</dbReference>